<protein>
    <submittedName>
        <fullName evidence="5">Calpain-D</fullName>
    </submittedName>
</protein>
<dbReference type="InterPro" id="IPR009091">
    <property type="entry name" value="RCC1/BLIP-II"/>
</dbReference>
<comment type="caution">
    <text evidence="5">The sequence shown here is derived from an EMBL/GenBank/DDBJ whole genome shotgun (WGS) entry which is preliminary data.</text>
</comment>
<dbReference type="InterPro" id="IPR038765">
    <property type="entry name" value="Papain-like_cys_pep_sf"/>
</dbReference>
<dbReference type="PANTHER" id="PTHR45982:SF1">
    <property type="entry name" value="REGULATOR OF CHROMOSOME CONDENSATION"/>
    <property type="match status" value="1"/>
</dbReference>
<proteinExistence type="predicted"/>
<dbReference type="OrthoDB" id="10295584at2759"/>
<dbReference type="GO" id="GO:0006508">
    <property type="term" value="P:proteolysis"/>
    <property type="evidence" value="ECO:0007669"/>
    <property type="project" value="InterPro"/>
</dbReference>
<name>A0A1Q9E8C5_SYMMI</name>
<feature type="region of interest" description="Disordered" evidence="3">
    <location>
        <begin position="173"/>
        <end position="192"/>
    </location>
</feature>
<dbReference type="PROSITE" id="PS50203">
    <property type="entry name" value="CALPAIN_CAT"/>
    <property type="match status" value="1"/>
</dbReference>
<dbReference type="GO" id="GO:0004198">
    <property type="term" value="F:calcium-dependent cysteine-type endopeptidase activity"/>
    <property type="evidence" value="ECO:0007669"/>
    <property type="project" value="InterPro"/>
</dbReference>
<dbReference type="SUPFAM" id="SSF50985">
    <property type="entry name" value="RCC1/BLIP-II"/>
    <property type="match status" value="2"/>
</dbReference>
<dbReference type="Pfam" id="PF00648">
    <property type="entry name" value="Peptidase_C2"/>
    <property type="match status" value="1"/>
</dbReference>
<evidence type="ECO:0000256" key="3">
    <source>
        <dbReference type="SAM" id="MobiDB-lite"/>
    </source>
</evidence>
<dbReference type="Proteomes" id="UP000186817">
    <property type="component" value="Unassembled WGS sequence"/>
</dbReference>
<dbReference type="InterPro" id="IPR001300">
    <property type="entry name" value="Peptidase_C2_calpain_cat"/>
</dbReference>
<comment type="caution">
    <text evidence="1">Lacks conserved residue(s) required for the propagation of feature annotation.</text>
</comment>
<dbReference type="EMBL" id="LSRX01000230">
    <property type="protein sequence ID" value="OLQ03666.1"/>
    <property type="molecule type" value="Genomic_DNA"/>
</dbReference>
<feature type="domain" description="Calpain catalytic" evidence="4">
    <location>
        <begin position="100"/>
        <end position="185"/>
    </location>
</feature>
<evidence type="ECO:0000259" key="4">
    <source>
        <dbReference type="PROSITE" id="PS50203"/>
    </source>
</evidence>
<dbReference type="Gene3D" id="2.130.10.30">
    <property type="entry name" value="Regulator of chromosome condensation 1/beta-lactamase-inhibitor protein II"/>
    <property type="match status" value="2"/>
</dbReference>
<reference evidence="5 6" key="1">
    <citation type="submission" date="2016-02" db="EMBL/GenBank/DDBJ databases">
        <title>Genome analysis of coral dinoflagellate symbionts highlights evolutionary adaptations to a symbiotic lifestyle.</title>
        <authorList>
            <person name="Aranda M."/>
            <person name="Li Y."/>
            <person name="Liew Y.J."/>
            <person name="Baumgarten S."/>
            <person name="Simakov O."/>
            <person name="Wilson M."/>
            <person name="Piel J."/>
            <person name="Ashoor H."/>
            <person name="Bougouffa S."/>
            <person name="Bajic V.B."/>
            <person name="Ryu T."/>
            <person name="Ravasi T."/>
            <person name="Bayer T."/>
            <person name="Micklem G."/>
            <person name="Kim H."/>
            <person name="Bhak J."/>
            <person name="Lajeunesse T.C."/>
            <person name="Voolstra C.R."/>
        </authorList>
    </citation>
    <scope>NUCLEOTIDE SEQUENCE [LARGE SCALE GENOMIC DNA]</scope>
    <source>
        <strain evidence="5 6">CCMP2467</strain>
    </source>
</reference>
<accession>A0A1Q9E8C5</accession>
<dbReference type="AlphaFoldDB" id="A0A1Q9E8C5"/>
<evidence type="ECO:0000313" key="6">
    <source>
        <dbReference type="Proteomes" id="UP000186817"/>
    </source>
</evidence>
<dbReference type="SUPFAM" id="SSF54001">
    <property type="entry name" value="Cysteine proteinases"/>
    <property type="match status" value="1"/>
</dbReference>
<sequence>MAPETYKHGRAAVKTVWLESTAARDGQTIYYARGGELCYLGGLGAARIRQPDEALQFLEWAESMCSSPHMQDWLVSFLREFRNLREYNIFSSRGVFRAHPNDPGSSITSANGVSAGRGSRRQLWVPLVEKAAAKLFGNYLGLKGGTFGEALALFTGFPTQRIPLHIRKEQRKLREERSEDELHEVPGSADEIRPLGDFHDEAPASAQATAVPDTPVPPAPFPQDVLQASEDMGMDLEELVGKSPQEWPKQLVVNSQQLLASKGLVAEFLQGEIMGQKEKMTKLTKQEAKLQKCKAKFEEEQEQLEFDRILAAETQCEKTKEHIVEEMGLQVLSASLPCAAEVSPMLWRSAALRHATVIEHTILGGTAEERSFLGEVVLEALRGTLIAEAFAGSPLDDLIAMLSEHMLEFRMFDNSRISLPNYLYNSGAEFASLSSDPARYNAGQATLVHDLVIKFILGADFAEGSSDQVTYASSREELMQFLTVSAGKVTGNVAPHAYGILEAKEVEVSLISGKTVSLQTLEDESVESLRERAQRALGAGKGRLLDSTGSVLDGGVPLKKARLQYVEPLTLQVRRVVICSRSRAFAALLGDGSVVTWGCLSSGGCSGAVQDQLKNVQHIQATELAFAAIRGDGSVVIWGGSGCGGCIFSGVRDQLTTVQQIQATRSAFAAILGDGSVVTWGDAMCGGDSSAVRDQLTNVQQIQATCMAFAAIRGDGSVVTWGGPASGGDSGAVRDQLKKNVQHIQATERAFAAIRGDGSVVTWGNAGCGADSRGVQDQLKNVQRIQATGSAFAAILRDGSVVTWGYVKCGGDSRGVRDRLRNVQQIQATSYAFAAIRGDGSVVTWGGPVSGGDSGAVQDQLKKNVQQCQATERAFAAIRGDGSVVIWGNAGYGGDSWAVQDQLKNVQHIQATRSAFAAILGDGSVVTWGDAMYGGDSSAVRGQLTNVQQIQATERAFAAILGDGSVVTWGDVMYGGDMCDAFSAFHGMKPD</sequence>
<dbReference type="PANTHER" id="PTHR45982">
    <property type="entry name" value="REGULATOR OF CHROMOSOME CONDENSATION"/>
    <property type="match status" value="1"/>
</dbReference>
<keyword evidence="2" id="KW-0175">Coiled coil</keyword>
<keyword evidence="6" id="KW-1185">Reference proteome</keyword>
<gene>
    <name evidence="5" type="primary">sol</name>
    <name evidence="5" type="ORF">AK812_SmicGene13337</name>
</gene>
<evidence type="ECO:0000313" key="5">
    <source>
        <dbReference type="EMBL" id="OLQ03666.1"/>
    </source>
</evidence>
<feature type="coiled-coil region" evidence="2">
    <location>
        <begin position="266"/>
        <end position="303"/>
    </location>
</feature>
<evidence type="ECO:0000256" key="1">
    <source>
        <dbReference type="PROSITE-ProRule" id="PRU00239"/>
    </source>
</evidence>
<dbReference type="InterPro" id="IPR051553">
    <property type="entry name" value="Ran_GTPase-activating"/>
</dbReference>
<evidence type="ECO:0000256" key="2">
    <source>
        <dbReference type="SAM" id="Coils"/>
    </source>
</evidence>
<organism evidence="5 6">
    <name type="scientific">Symbiodinium microadriaticum</name>
    <name type="common">Dinoflagellate</name>
    <name type="synonym">Zooxanthella microadriatica</name>
    <dbReference type="NCBI Taxonomy" id="2951"/>
    <lineage>
        <taxon>Eukaryota</taxon>
        <taxon>Sar</taxon>
        <taxon>Alveolata</taxon>
        <taxon>Dinophyceae</taxon>
        <taxon>Suessiales</taxon>
        <taxon>Symbiodiniaceae</taxon>
        <taxon>Symbiodinium</taxon>
    </lineage>
</organism>